<proteinExistence type="predicted"/>
<evidence type="ECO:0000313" key="4">
    <source>
        <dbReference type="Proteomes" id="UP000520814"/>
    </source>
</evidence>
<dbReference type="RefSeq" id="WP_184202975.1">
    <property type="nucleotide sequence ID" value="NZ_JACHGW010000005.1"/>
</dbReference>
<protein>
    <submittedName>
        <fullName evidence="3">Phosphoesterase RecJ-like protein</fullName>
        <ecNumber evidence="3">3.1.13.3</ecNumber>
        <ecNumber evidence="3">3.1.3.7</ecNumber>
    </submittedName>
</protein>
<dbReference type="EMBL" id="JACHGW010000005">
    <property type="protein sequence ID" value="MBB6053055.1"/>
    <property type="molecule type" value="Genomic_DNA"/>
</dbReference>
<evidence type="ECO:0000259" key="2">
    <source>
        <dbReference type="Pfam" id="PF02272"/>
    </source>
</evidence>
<dbReference type="EC" id="3.1.13.3" evidence="3"/>
<evidence type="ECO:0000313" key="3">
    <source>
        <dbReference type="EMBL" id="MBB6053055.1"/>
    </source>
</evidence>
<dbReference type="AlphaFoldDB" id="A0A7W9W9C5"/>
<gene>
    <name evidence="3" type="ORF">HNQ39_004887</name>
</gene>
<dbReference type="Pfam" id="PF02272">
    <property type="entry name" value="DHHA1"/>
    <property type="match status" value="1"/>
</dbReference>
<dbReference type="SUPFAM" id="SSF64182">
    <property type="entry name" value="DHH phosphoesterases"/>
    <property type="match status" value="1"/>
</dbReference>
<dbReference type="InterPro" id="IPR003156">
    <property type="entry name" value="DHHA1_dom"/>
</dbReference>
<feature type="domain" description="DDH" evidence="1">
    <location>
        <begin position="27"/>
        <end position="166"/>
    </location>
</feature>
<dbReference type="PANTHER" id="PTHR47618">
    <property type="entry name" value="BIFUNCTIONAL OLIGORIBONUCLEASE AND PAP PHOSPHATASE NRNA"/>
    <property type="match status" value="1"/>
</dbReference>
<dbReference type="PANTHER" id="PTHR47618:SF1">
    <property type="entry name" value="BIFUNCTIONAL OLIGORIBONUCLEASE AND PAP PHOSPHATASE NRNA"/>
    <property type="match status" value="1"/>
</dbReference>
<dbReference type="GO" id="GO:0008441">
    <property type="term" value="F:3'(2'),5'-bisphosphate nucleotidase activity"/>
    <property type="evidence" value="ECO:0007669"/>
    <property type="project" value="UniProtKB-EC"/>
</dbReference>
<dbReference type="GO" id="GO:0003676">
    <property type="term" value="F:nucleic acid binding"/>
    <property type="evidence" value="ECO:0007669"/>
    <property type="project" value="InterPro"/>
</dbReference>
<dbReference type="InterPro" id="IPR038763">
    <property type="entry name" value="DHH_sf"/>
</dbReference>
<dbReference type="Pfam" id="PF01368">
    <property type="entry name" value="DHH"/>
    <property type="match status" value="1"/>
</dbReference>
<reference evidence="3 4" key="1">
    <citation type="submission" date="2020-08" db="EMBL/GenBank/DDBJ databases">
        <title>Genomic Encyclopedia of Type Strains, Phase IV (KMG-IV): sequencing the most valuable type-strain genomes for metagenomic binning, comparative biology and taxonomic classification.</title>
        <authorList>
            <person name="Goeker M."/>
        </authorList>
    </citation>
    <scope>NUCLEOTIDE SEQUENCE [LARGE SCALE GENOMIC DNA]</scope>
    <source>
        <strain evidence="3 4">DSM 23562</strain>
    </source>
</reference>
<keyword evidence="4" id="KW-1185">Reference proteome</keyword>
<accession>A0A7W9W9C5</accession>
<dbReference type="EC" id="3.1.3.7" evidence="3"/>
<dbReference type="Proteomes" id="UP000520814">
    <property type="component" value="Unassembled WGS sequence"/>
</dbReference>
<dbReference type="InterPro" id="IPR001667">
    <property type="entry name" value="DDH_dom"/>
</dbReference>
<evidence type="ECO:0000259" key="1">
    <source>
        <dbReference type="Pfam" id="PF01368"/>
    </source>
</evidence>
<sequence>MALNPNAPLDREGLDEAVQAIWSATEIVLACHVNPDGDAIGSMLGLGLGLEALEKKVTYLSADGFPETLAFLPGIERVQTHTERRDFQLGVGLDAGEVKRLGSNAETILSAPLVMDIDHHVTGGQFGQVQLLDATSASTAELVYDLLLALGVELTPEIAQCLLCGILTDTGSFRFSNTKPRTMAVGGALIAAGASPTTIYESVYENASFGAQKLLGRAMDRMTRSADGKLVWSWVTQADFSELDATDKDTDGIATALRAVRGSEVAVFLREMPTGKLRVSLRAKDPWDVAAVAAQFGGGGHRLASGCSLDGPPEAAIAALLGALTAA</sequence>
<comment type="caution">
    <text evidence="3">The sequence shown here is derived from an EMBL/GenBank/DDBJ whole genome shotgun (WGS) entry which is preliminary data.</text>
</comment>
<dbReference type="InterPro" id="IPR051319">
    <property type="entry name" value="Oligoribo/pAp-PDE_c-di-AMP_PDE"/>
</dbReference>
<dbReference type="Gene3D" id="3.10.310.30">
    <property type="match status" value="1"/>
</dbReference>
<organism evidence="3 4">
    <name type="scientific">Armatimonas rosea</name>
    <dbReference type="NCBI Taxonomy" id="685828"/>
    <lineage>
        <taxon>Bacteria</taxon>
        <taxon>Bacillati</taxon>
        <taxon>Armatimonadota</taxon>
        <taxon>Armatimonadia</taxon>
        <taxon>Armatimonadales</taxon>
        <taxon>Armatimonadaceae</taxon>
        <taxon>Armatimonas</taxon>
    </lineage>
</organism>
<feature type="domain" description="DHHA1" evidence="2">
    <location>
        <begin position="242"/>
        <end position="321"/>
    </location>
</feature>
<dbReference type="Gene3D" id="3.90.1640.10">
    <property type="entry name" value="inorganic pyrophosphatase (n-terminal core)"/>
    <property type="match status" value="1"/>
</dbReference>
<keyword evidence="3" id="KW-0378">Hydrolase</keyword>
<name>A0A7W9W9C5_ARMRO</name>